<keyword evidence="1" id="KW-0472">Membrane</keyword>
<gene>
    <name evidence="2" type="ORF">IAC32_02195</name>
</gene>
<evidence type="ECO:0000313" key="2">
    <source>
        <dbReference type="EMBL" id="MBO8446541.1"/>
    </source>
</evidence>
<dbReference type="AlphaFoldDB" id="A0A9D9EEH7"/>
<reference evidence="2" key="1">
    <citation type="submission" date="2020-10" db="EMBL/GenBank/DDBJ databases">
        <authorList>
            <person name="Gilroy R."/>
        </authorList>
    </citation>
    <scope>NUCLEOTIDE SEQUENCE</scope>
    <source>
        <strain evidence="2">D3-1215</strain>
    </source>
</reference>
<sequence>MKDGIANILSGLFHPLLIPLYGVLAYYFYDTSPMMPSLFKLVVASLVTVFMVLLPVLWYFLLYKTGVLSSVKASERKDRYWLYSFSLVCYAVTVGGLFFIRNIGFPVDSSIIKVLCGSCASLCVVFVVNFFWKISAHATAIGGLTGAAMFITQSYGDNSIAAYCILILLSACIINARLQLKAHTGWQLLAGYMNGAAFCGIFPFVSGNPIFF</sequence>
<feature type="transmembrane region" description="Helical" evidence="1">
    <location>
        <begin position="12"/>
        <end position="29"/>
    </location>
</feature>
<reference evidence="2" key="2">
    <citation type="journal article" date="2021" name="PeerJ">
        <title>Extensive microbial diversity within the chicken gut microbiome revealed by metagenomics and culture.</title>
        <authorList>
            <person name="Gilroy R."/>
            <person name="Ravi A."/>
            <person name="Getino M."/>
            <person name="Pursley I."/>
            <person name="Horton D.L."/>
            <person name="Alikhan N.F."/>
            <person name="Baker D."/>
            <person name="Gharbi K."/>
            <person name="Hall N."/>
            <person name="Watson M."/>
            <person name="Adriaenssens E.M."/>
            <person name="Foster-Nyarko E."/>
            <person name="Jarju S."/>
            <person name="Secka A."/>
            <person name="Antonio M."/>
            <person name="Oren A."/>
            <person name="Chaudhuri R.R."/>
            <person name="La Ragione R."/>
            <person name="Hildebrand F."/>
            <person name="Pallen M.J."/>
        </authorList>
    </citation>
    <scope>NUCLEOTIDE SEQUENCE</scope>
    <source>
        <strain evidence="2">D3-1215</strain>
    </source>
</reference>
<evidence type="ECO:0000256" key="1">
    <source>
        <dbReference type="SAM" id="Phobius"/>
    </source>
</evidence>
<feature type="transmembrane region" description="Helical" evidence="1">
    <location>
        <begin position="80"/>
        <end position="100"/>
    </location>
</feature>
<feature type="transmembrane region" description="Helical" evidence="1">
    <location>
        <begin position="41"/>
        <end position="60"/>
    </location>
</feature>
<evidence type="ECO:0000313" key="3">
    <source>
        <dbReference type="Proteomes" id="UP000823637"/>
    </source>
</evidence>
<keyword evidence="1" id="KW-1133">Transmembrane helix</keyword>
<feature type="transmembrane region" description="Helical" evidence="1">
    <location>
        <begin position="190"/>
        <end position="211"/>
    </location>
</feature>
<protein>
    <recommendedName>
        <fullName evidence="4">PAP2 superfamily protein</fullName>
    </recommendedName>
</protein>
<proteinExistence type="predicted"/>
<evidence type="ECO:0008006" key="4">
    <source>
        <dbReference type="Google" id="ProtNLM"/>
    </source>
</evidence>
<organism evidence="2 3">
    <name type="scientific">Candidatus Enterocola intestinipullorum</name>
    <dbReference type="NCBI Taxonomy" id="2840783"/>
    <lineage>
        <taxon>Bacteria</taxon>
        <taxon>Pseudomonadati</taxon>
        <taxon>Bacteroidota</taxon>
        <taxon>Bacteroidia</taxon>
        <taxon>Bacteroidales</taxon>
        <taxon>Candidatus Enterocola</taxon>
    </lineage>
</organism>
<name>A0A9D9EEH7_9BACT</name>
<comment type="caution">
    <text evidence="2">The sequence shown here is derived from an EMBL/GenBank/DDBJ whole genome shotgun (WGS) entry which is preliminary data.</text>
</comment>
<feature type="transmembrane region" description="Helical" evidence="1">
    <location>
        <begin position="160"/>
        <end position="178"/>
    </location>
</feature>
<accession>A0A9D9EEH7</accession>
<dbReference type="Proteomes" id="UP000823637">
    <property type="component" value="Unassembled WGS sequence"/>
</dbReference>
<keyword evidence="1" id="KW-0812">Transmembrane</keyword>
<dbReference type="EMBL" id="JADIMR010000032">
    <property type="protein sequence ID" value="MBO8446541.1"/>
    <property type="molecule type" value="Genomic_DNA"/>
</dbReference>
<feature type="transmembrane region" description="Helical" evidence="1">
    <location>
        <begin position="112"/>
        <end position="132"/>
    </location>
</feature>